<dbReference type="STRING" id="1353009.A0A1Y2I8F5"/>
<protein>
    <submittedName>
        <fullName evidence="2">Uncharacterized protein</fullName>
    </submittedName>
</protein>
<keyword evidence="3" id="KW-1185">Reference proteome</keyword>
<dbReference type="EMBL" id="KZ084172">
    <property type="protein sequence ID" value="OSC96640.1"/>
    <property type="molecule type" value="Genomic_DNA"/>
</dbReference>
<evidence type="ECO:0000256" key="1">
    <source>
        <dbReference type="SAM" id="MobiDB-lite"/>
    </source>
</evidence>
<feature type="compositionally biased region" description="Polar residues" evidence="1">
    <location>
        <begin position="198"/>
        <end position="218"/>
    </location>
</feature>
<evidence type="ECO:0000313" key="2">
    <source>
        <dbReference type="EMBL" id="OSC96640.1"/>
    </source>
</evidence>
<reference evidence="2 3" key="1">
    <citation type="journal article" date="2015" name="Biotechnol. Biofuels">
        <title>Enhanced degradation of softwood versus hardwood by the white-rot fungus Pycnoporus coccineus.</title>
        <authorList>
            <person name="Couturier M."/>
            <person name="Navarro D."/>
            <person name="Chevret D."/>
            <person name="Henrissat B."/>
            <person name="Piumi F."/>
            <person name="Ruiz-Duenas F.J."/>
            <person name="Martinez A.T."/>
            <person name="Grigoriev I.V."/>
            <person name="Riley R."/>
            <person name="Lipzen A."/>
            <person name="Berrin J.G."/>
            <person name="Master E.R."/>
            <person name="Rosso M.N."/>
        </authorList>
    </citation>
    <scope>NUCLEOTIDE SEQUENCE [LARGE SCALE GENOMIC DNA]</scope>
    <source>
        <strain evidence="2 3">BRFM310</strain>
    </source>
</reference>
<feature type="region of interest" description="Disordered" evidence="1">
    <location>
        <begin position="172"/>
        <end position="232"/>
    </location>
</feature>
<dbReference type="Proteomes" id="UP000193067">
    <property type="component" value="Unassembled WGS sequence"/>
</dbReference>
<organism evidence="2 3">
    <name type="scientific">Trametes coccinea (strain BRFM310)</name>
    <name type="common">Pycnoporus coccineus</name>
    <dbReference type="NCBI Taxonomy" id="1353009"/>
    <lineage>
        <taxon>Eukaryota</taxon>
        <taxon>Fungi</taxon>
        <taxon>Dikarya</taxon>
        <taxon>Basidiomycota</taxon>
        <taxon>Agaricomycotina</taxon>
        <taxon>Agaricomycetes</taxon>
        <taxon>Polyporales</taxon>
        <taxon>Polyporaceae</taxon>
        <taxon>Trametes</taxon>
    </lineage>
</organism>
<proteinExistence type="predicted"/>
<dbReference type="OrthoDB" id="2930792at2759"/>
<sequence>MSNSGWSTDSDSSKMVRQFDDAKATAEALKMHTKPHLIMLKMERALPFPDQPWYRFDVISIAPCLRTEEPEKGLTADMCIPIFPNTAHPTGRVPLQPDPEGRFPYGNCYYWSLPVRTDVRVRARPEEFDETNAVSLSAFTRSKMEFTFLKEDLQKMCANLDALKANAPPVVAVPSDPGVVSHQNPDCDPTEATDPPAASSSAGHTRSTENSDADSLSVFSDGGSRYTDDDSGRYSEYLGPIDPFSGPDDDVELVPLVDLWISELADHLKEEDIPHPSELMAEFEEITGVREYALMRHSRLRPSHPTYVLKRRSPDAFVLQRHGANCVLAQNAWQPCLGASCMSHPC</sequence>
<name>A0A1Y2I8F5_TRAC3</name>
<evidence type="ECO:0000313" key="3">
    <source>
        <dbReference type="Proteomes" id="UP000193067"/>
    </source>
</evidence>
<gene>
    <name evidence="2" type="ORF">PYCCODRAFT_1261580</name>
</gene>
<accession>A0A1Y2I8F5</accession>
<dbReference type="AlphaFoldDB" id="A0A1Y2I8F5"/>